<organism evidence="2 3">
    <name type="scientific">Desulfoplanes formicivorans</name>
    <dbReference type="NCBI Taxonomy" id="1592317"/>
    <lineage>
        <taxon>Bacteria</taxon>
        <taxon>Pseudomonadati</taxon>
        <taxon>Thermodesulfobacteriota</taxon>
        <taxon>Desulfovibrionia</taxon>
        <taxon>Desulfovibrionales</taxon>
        <taxon>Desulfoplanaceae</taxon>
        <taxon>Desulfoplanes</taxon>
    </lineage>
</organism>
<sequence length="165" mass="18618">MRFLVILVILLLITLFLNPSRLRKFFLVYALSIGIIGVLVYEGNKYVDIRTTSRILPSQVVIENVRLDPTLQLFLKGRLINKAPEGTIREIKLRLTVYKDTASDHDLGNAAGKDVLGTQEFTVFTRMGPGQDQEIIQKVSVPGLDPGKHPAWELEVVSVKTFLWE</sequence>
<gene>
    <name evidence="2" type="ORF">DPF_1968</name>
</gene>
<evidence type="ECO:0000313" key="3">
    <source>
        <dbReference type="Proteomes" id="UP000095200"/>
    </source>
</evidence>
<comment type="caution">
    <text evidence="2">The sequence shown here is derived from an EMBL/GenBank/DDBJ whole genome shotgun (WGS) entry which is preliminary data.</text>
</comment>
<evidence type="ECO:0000256" key="1">
    <source>
        <dbReference type="SAM" id="Phobius"/>
    </source>
</evidence>
<keyword evidence="1" id="KW-0812">Transmembrane</keyword>
<keyword evidence="1" id="KW-1133">Transmembrane helix</keyword>
<dbReference type="AlphaFoldDB" id="A0A194AJL3"/>
<feature type="transmembrane region" description="Helical" evidence="1">
    <location>
        <begin position="27"/>
        <end position="44"/>
    </location>
</feature>
<protein>
    <recommendedName>
        <fullName evidence="4">DUF2393 domain-containing protein</fullName>
    </recommendedName>
</protein>
<accession>A0A194AJL3</accession>
<evidence type="ECO:0008006" key="4">
    <source>
        <dbReference type="Google" id="ProtNLM"/>
    </source>
</evidence>
<keyword evidence="3" id="KW-1185">Reference proteome</keyword>
<dbReference type="STRING" id="1592317.DPF_1968"/>
<name>A0A194AJL3_9BACT</name>
<dbReference type="Proteomes" id="UP000095200">
    <property type="component" value="Unassembled WGS sequence"/>
</dbReference>
<keyword evidence="1" id="KW-0472">Membrane</keyword>
<reference evidence="3" key="1">
    <citation type="submission" date="2016-06" db="EMBL/GenBank/DDBJ databases">
        <title>Draft genome sequence of Desulfoplanes formicivorans strain Pf12B.</title>
        <authorList>
            <person name="Watanabe M."/>
            <person name="Kojima H."/>
            <person name="Fukui M."/>
        </authorList>
    </citation>
    <scope>NUCLEOTIDE SEQUENCE [LARGE SCALE GENOMIC DNA]</scope>
    <source>
        <strain evidence="3">Pf12B</strain>
    </source>
</reference>
<dbReference type="EMBL" id="BDFE01000017">
    <property type="protein sequence ID" value="GAU09246.1"/>
    <property type="molecule type" value="Genomic_DNA"/>
</dbReference>
<dbReference type="RefSeq" id="WP_069859506.1">
    <property type="nucleotide sequence ID" value="NZ_BDFE01000017.1"/>
</dbReference>
<proteinExistence type="predicted"/>
<evidence type="ECO:0000313" key="2">
    <source>
        <dbReference type="EMBL" id="GAU09246.1"/>
    </source>
</evidence>